<protein>
    <submittedName>
        <fullName evidence="2">Uncharacterized protein</fullName>
    </submittedName>
</protein>
<feature type="region of interest" description="Disordered" evidence="1">
    <location>
        <begin position="68"/>
        <end position="109"/>
    </location>
</feature>
<dbReference type="Proteomes" id="UP001498398">
    <property type="component" value="Unassembled WGS sequence"/>
</dbReference>
<comment type="caution">
    <text evidence="2">The sequence shown here is derived from an EMBL/GenBank/DDBJ whole genome shotgun (WGS) entry which is preliminary data.</text>
</comment>
<keyword evidence="3" id="KW-1185">Reference proteome</keyword>
<sequence length="109" mass="12713">MLKEEMRHTSLYVQWKERWWKERVNLRDLDVELDYGIKEGLQAYTVKQANLYRDLDISFRSVWTTPLKDVSVDGENAGNEKPGGETQDEDEDEDEEDGDEEGVDGNEDV</sequence>
<dbReference type="EMBL" id="JBANRG010000113">
    <property type="protein sequence ID" value="KAK7434993.1"/>
    <property type="molecule type" value="Genomic_DNA"/>
</dbReference>
<name>A0ABR1IKI1_9AGAR</name>
<feature type="compositionally biased region" description="Acidic residues" evidence="1">
    <location>
        <begin position="86"/>
        <end position="109"/>
    </location>
</feature>
<organism evidence="2 3">
    <name type="scientific">Marasmiellus scandens</name>
    <dbReference type="NCBI Taxonomy" id="2682957"/>
    <lineage>
        <taxon>Eukaryota</taxon>
        <taxon>Fungi</taxon>
        <taxon>Dikarya</taxon>
        <taxon>Basidiomycota</taxon>
        <taxon>Agaricomycotina</taxon>
        <taxon>Agaricomycetes</taxon>
        <taxon>Agaricomycetidae</taxon>
        <taxon>Agaricales</taxon>
        <taxon>Marasmiineae</taxon>
        <taxon>Omphalotaceae</taxon>
        <taxon>Marasmiellus</taxon>
    </lineage>
</organism>
<evidence type="ECO:0000313" key="3">
    <source>
        <dbReference type="Proteomes" id="UP001498398"/>
    </source>
</evidence>
<gene>
    <name evidence="2" type="ORF">VKT23_019899</name>
</gene>
<evidence type="ECO:0000256" key="1">
    <source>
        <dbReference type="SAM" id="MobiDB-lite"/>
    </source>
</evidence>
<proteinExistence type="predicted"/>
<accession>A0ABR1IKI1</accession>
<evidence type="ECO:0000313" key="2">
    <source>
        <dbReference type="EMBL" id="KAK7434993.1"/>
    </source>
</evidence>
<reference evidence="2 3" key="1">
    <citation type="submission" date="2024-01" db="EMBL/GenBank/DDBJ databases">
        <title>A draft genome for the cacao thread blight pathogen Marasmiellus scandens.</title>
        <authorList>
            <person name="Baruah I.K."/>
            <person name="Leung J."/>
            <person name="Bukari Y."/>
            <person name="Amoako-Attah I."/>
            <person name="Meinhardt L.W."/>
            <person name="Bailey B.A."/>
            <person name="Cohen S.P."/>
        </authorList>
    </citation>
    <scope>NUCLEOTIDE SEQUENCE [LARGE SCALE GENOMIC DNA]</scope>
    <source>
        <strain evidence="2 3">GH-19</strain>
    </source>
</reference>